<dbReference type="Proteomes" id="UP000263273">
    <property type="component" value="Unassembled WGS sequence"/>
</dbReference>
<dbReference type="Gene3D" id="3.30.450.20">
    <property type="entry name" value="PAS domain"/>
    <property type="match status" value="1"/>
</dbReference>
<feature type="domain" description="HAMP" evidence="13">
    <location>
        <begin position="297"/>
        <end position="349"/>
    </location>
</feature>
<sequence length="524" mass="56959">MKFYHSLRFKLLIGILLLCFLASIGQSLVSFWSGKNVLTSEITSKCQQIAESTSQVIDTYFAGKLEKFDTLSKTSLLKNMREEEIIATLAGIMTSEYDNIYVIWPDGSTVTDRGERPQLADRDYFKLAIKGQANIGTPIISKTTGNMVAPIAVPIVREQQVVGVLGASLKIQELIDVVNQVKVGETGYAYMIDREGTFVAHPQSEFILESNQFELGEELAAIGKKMIAGESGIVNYKYEGMGKYMAYAPVKSTGWALAVTVPVKEVNQPLNNMMQKIILITVVTLALAILVIWLISGNFTRPVLAMVGITERLSQRDLTQNIKSDDSSEIGLLMNSLGEMKDNLHQVLGQMAASAERLAAVADSLFNNAEQSGKASEQVHASAEEVARAAATQAEDAQKTSELSQQVGMAMQNVSQATEDMSQQSRHFKNIVAQATGLMLQQKEKMDQTVESTVNVSEVIMDLNNKTQEIGEIISVITDIAGQTNLLALNAAIEAARAGEAGKGFGVVAEEISKLAIETEEATD</sequence>
<dbReference type="SUPFAM" id="SSF58104">
    <property type="entry name" value="Methyl-accepting chemotaxis protein (MCP) signaling domain"/>
    <property type="match status" value="1"/>
</dbReference>
<dbReference type="InterPro" id="IPR004089">
    <property type="entry name" value="MCPsignal_dom"/>
</dbReference>
<keyword evidence="7 9" id="KW-0807">Transducer</keyword>
<evidence type="ECO:0000256" key="10">
    <source>
        <dbReference type="SAM" id="MobiDB-lite"/>
    </source>
</evidence>
<dbReference type="InterPro" id="IPR003660">
    <property type="entry name" value="HAMP_dom"/>
</dbReference>
<dbReference type="CDD" id="cd12912">
    <property type="entry name" value="PDC2_MCP_like"/>
    <property type="match status" value="1"/>
</dbReference>
<dbReference type="SMART" id="SM00283">
    <property type="entry name" value="MA"/>
    <property type="match status" value="1"/>
</dbReference>
<dbReference type="SUPFAM" id="SSF103190">
    <property type="entry name" value="Sensory domain-like"/>
    <property type="match status" value="1"/>
</dbReference>
<keyword evidence="5 11" id="KW-1133">Transmembrane helix</keyword>
<proteinExistence type="inferred from homology"/>
<dbReference type="PANTHER" id="PTHR32089">
    <property type="entry name" value="METHYL-ACCEPTING CHEMOTAXIS PROTEIN MCPB"/>
    <property type="match status" value="1"/>
</dbReference>
<evidence type="ECO:0000256" key="6">
    <source>
        <dbReference type="ARBA" id="ARBA00023136"/>
    </source>
</evidence>
<dbReference type="InterPro" id="IPR029151">
    <property type="entry name" value="Sensor-like_sf"/>
</dbReference>
<dbReference type="SMART" id="SM00304">
    <property type="entry name" value="HAMP"/>
    <property type="match status" value="1"/>
</dbReference>
<evidence type="ECO:0000256" key="2">
    <source>
        <dbReference type="ARBA" id="ARBA00022475"/>
    </source>
</evidence>
<gene>
    <name evidence="14" type="ORF">DDZ44_08300</name>
</gene>
<keyword evidence="4 11" id="KW-0812">Transmembrane</keyword>
<evidence type="ECO:0000313" key="15">
    <source>
        <dbReference type="Proteomes" id="UP000263273"/>
    </source>
</evidence>
<evidence type="ECO:0000259" key="13">
    <source>
        <dbReference type="PROSITE" id="PS50885"/>
    </source>
</evidence>
<feature type="transmembrane region" description="Helical" evidence="11">
    <location>
        <begin position="277"/>
        <end position="296"/>
    </location>
</feature>
<dbReference type="GO" id="GO:0007165">
    <property type="term" value="P:signal transduction"/>
    <property type="evidence" value="ECO:0007669"/>
    <property type="project" value="UniProtKB-KW"/>
</dbReference>
<dbReference type="EMBL" id="DNZF01000181">
    <property type="protein sequence ID" value="HBK53920.1"/>
    <property type="molecule type" value="Genomic_DNA"/>
</dbReference>
<evidence type="ECO:0000256" key="8">
    <source>
        <dbReference type="ARBA" id="ARBA00029447"/>
    </source>
</evidence>
<dbReference type="Pfam" id="PF00672">
    <property type="entry name" value="HAMP"/>
    <property type="match status" value="1"/>
</dbReference>
<keyword evidence="6 11" id="KW-0472">Membrane</keyword>
<dbReference type="PROSITE" id="PS50111">
    <property type="entry name" value="CHEMOTAXIS_TRANSDUC_2"/>
    <property type="match status" value="1"/>
</dbReference>
<feature type="region of interest" description="Disordered" evidence="10">
    <location>
        <begin position="376"/>
        <end position="405"/>
    </location>
</feature>
<dbReference type="Pfam" id="PF00015">
    <property type="entry name" value="MCPsignal"/>
    <property type="match status" value="1"/>
</dbReference>
<evidence type="ECO:0000256" key="5">
    <source>
        <dbReference type="ARBA" id="ARBA00022989"/>
    </source>
</evidence>
<evidence type="ECO:0000256" key="7">
    <source>
        <dbReference type="ARBA" id="ARBA00023224"/>
    </source>
</evidence>
<comment type="similarity">
    <text evidence="8">Belongs to the methyl-accepting chemotaxis (MCP) protein family.</text>
</comment>
<dbReference type="CDD" id="cd06225">
    <property type="entry name" value="HAMP"/>
    <property type="match status" value="1"/>
</dbReference>
<dbReference type="PANTHER" id="PTHR32089:SF112">
    <property type="entry name" value="LYSOZYME-LIKE PROTEIN-RELATED"/>
    <property type="match status" value="1"/>
</dbReference>
<dbReference type="Gene3D" id="1.10.287.950">
    <property type="entry name" value="Methyl-accepting chemotaxis protein"/>
    <property type="match status" value="1"/>
</dbReference>
<evidence type="ECO:0000259" key="12">
    <source>
        <dbReference type="PROSITE" id="PS50111"/>
    </source>
</evidence>
<evidence type="ECO:0000256" key="1">
    <source>
        <dbReference type="ARBA" id="ARBA00004651"/>
    </source>
</evidence>
<dbReference type="GO" id="GO:0005886">
    <property type="term" value="C:plasma membrane"/>
    <property type="evidence" value="ECO:0007669"/>
    <property type="project" value="UniProtKB-SubCell"/>
</dbReference>
<keyword evidence="2" id="KW-1003">Cell membrane</keyword>
<evidence type="ECO:0000256" key="9">
    <source>
        <dbReference type="PROSITE-ProRule" id="PRU00284"/>
    </source>
</evidence>
<comment type="subcellular location">
    <subcellularLocation>
        <location evidence="1">Cell membrane</location>
        <topology evidence="1">Multi-pass membrane protein</topology>
    </subcellularLocation>
</comment>
<reference evidence="14 15" key="1">
    <citation type="journal article" date="2018" name="Nat. Biotechnol.">
        <title>A standardized bacterial taxonomy based on genome phylogeny substantially revises the tree of life.</title>
        <authorList>
            <person name="Parks D.H."/>
            <person name="Chuvochina M."/>
            <person name="Waite D.W."/>
            <person name="Rinke C."/>
            <person name="Skarshewski A."/>
            <person name="Chaumeil P.A."/>
            <person name="Hugenholtz P."/>
        </authorList>
    </citation>
    <scope>NUCLEOTIDE SEQUENCE [LARGE SCALE GENOMIC DNA]</scope>
    <source>
        <strain evidence="14">UBA10948</strain>
    </source>
</reference>
<protein>
    <submittedName>
        <fullName evidence="14">Methyl-accepting chemotaxis protein</fullName>
    </submittedName>
</protein>
<organism evidence="14 15">
    <name type="scientific">Syntrophomonas wolfei</name>
    <dbReference type="NCBI Taxonomy" id="863"/>
    <lineage>
        <taxon>Bacteria</taxon>
        <taxon>Bacillati</taxon>
        <taxon>Bacillota</taxon>
        <taxon>Clostridia</taxon>
        <taxon>Eubacteriales</taxon>
        <taxon>Syntrophomonadaceae</taxon>
        <taxon>Syntrophomonas</taxon>
    </lineage>
</organism>
<evidence type="ECO:0000256" key="4">
    <source>
        <dbReference type="ARBA" id="ARBA00022692"/>
    </source>
</evidence>
<comment type="caution">
    <text evidence="14">The sequence shown here is derived from an EMBL/GenBank/DDBJ whole genome shotgun (WGS) entry which is preliminary data.</text>
</comment>
<keyword evidence="3" id="KW-0145">Chemotaxis</keyword>
<dbReference type="GO" id="GO:0006935">
    <property type="term" value="P:chemotaxis"/>
    <property type="evidence" value="ECO:0007669"/>
    <property type="project" value="UniProtKB-KW"/>
</dbReference>
<feature type="non-terminal residue" evidence="14">
    <location>
        <position position="524"/>
    </location>
</feature>
<dbReference type="InterPro" id="IPR033479">
    <property type="entry name" value="dCache_1"/>
</dbReference>
<evidence type="ECO:0000256" key="11">
    <source>
        <dbReference type="SAM" id="Phobius"/>
    </source>
</evidence>
<dbReference type="AlphaFoldDB" id="A0A354YX40"/>
<evidence type="ECO:0000256" key="3">
    <source>
        <dbReference type="ARBA" id="ARBA00022500"/>
    </source>
</evidence>
<accession>A0A354YX40</accession>
<dbReference type="Gene3D" id="6.10.340.10">
    <property type="match status" value="1"/>
</dbReference>
<dbReference type="Pfam" id="PF02743">
    <property type="entry name" value="dCache_1"/>
    <property type="match status" value="1"/>
</dbReference>
<name>A0A354YX40_9FIRM</name>
<feature type="domain" description="Methyl-accepting transducer" evidence="12">
    <location>
        <begin position="368"/>
        <end position="524"/>
    </location>
</feature>
<evidence type="ECO:0000313" key="14">
    <source>
        <dbReference type="EMBL" id="HBK53920.1"/>
    </source>
</evidence>
<dbReference type="PROSITE" id="PS50885">
    <property type="entry name" value="HAMP"/>
    <property type="match status" value="1"/>
</dbReference>
<dbReference type="CDD" id="cd12914">
    <property type="entry name" value="PDC1_DGC_like"/>
    <property type="match status" value="1"/>
</dbReference>
<dbReference type="STRING" id="378794.GCA_001570625_01008"/>